<evidence type="ECO:0000313" key="2">
    <source>
        <dbReference type="EMBL" id="OAT85570.1"/>
    </source>
</evidence>
<dbReference type="RefSeq" id="WP_066666708.1">
    <property type="nucleotide sequence ID" value="NZ_LYVF01000054.1"/>
</dbReference>
<dbReference type="EMBL" id="LYVF01000054">
    <property type="protein sequence ID" value="OAT85570.1"/>
    <property type="molecule type" value="Genomic_DNA"/>
</dbReference>
<sequence>MPRYRIKFSKQGAARFISHLDLVRTFERAMRRAGLPLVFSQGFNPHPRFSFAAPLPVGVAGEQEYLDLELVEAWPADAVARRLAACLPEGLTVAGACPVPGHAPALMASVQRADYRVHVQLKEALTPEQLDECLHCLLSLPEVTVIRKTREGKEKFYDIRPGIFNLTGRIDGPEVLLAMTLQAGSGGNVRPEEVIAALAGKCGLPVLPGALEIVRTGLLLAGDETIA</sequence>
<dbReference type="AlphaFoldDB" id="A0A1B7LH93"/>
<dbReference type="OrthoDB" id="9780488at2"/>
<feature type="domain" description="DUF2344" evidence="1">
    <location>
        <begin position="3"/>
        <end position="191"/>
    </location>
</feature>
<organism evidence="2 3">
    <name type="scientific">Desulfotomaculum copahuensis</name>
    <dbReference type="NCBI Taxonomy" id="1838280"/>
    <lineage>
        <taxon>Bacteria</taxon>
        <taxon>Bacillati</taxon>
        <taxon>Bacillota</taxon>
        <taxon>Clostridia</taxon>
        <taxon>Eubacteriales</taxon>
        <taxon>Desulfotomaculaceae</taxon>
        <taxon>Desulfotomaculum</taxon>
    </lineage>
</organism>
<keyword evidence="3" id="KW-1185">Reference proteome</keyword>
<evidence type="ECO:0000259" key="1">
    <source>
        <dbReference type="Pfam" id="PF10105"/>
    </source>
</evidence>
<evidence type="ECO:0000313" key="3">
    <source>
        <dbReference type="Proteomes" id="UP000078532"/>
    </source>
</evidence>
<dbReference type="Pfam" id="PF10105">
    <property type="entry name" value="DUF2344"/>
    <property type="match status" value="1"/>
</dbReference>
<dbReference type="Proteomes" id="UP000078532">
    <property type="component" value="Unassembled WGS sequence"/>
</dbReference>
<accession>A0A1B7LH93</accession>
<dbReference type="STRING" id="1838280.A6M21_05470"/>
<dbReference type="InterPro" id="IPR018768">
    <property type="entry name" value="DUF2344"/>
</dbReference>
<name>A0A1B7LH93_9FIRM</name>
<proteinExistence type="predicted"/>
<dbReference type="NCBIfam" id="TIGR03936">
    <property type="entry name" value="sam_1_link_chp"/>
    <property type="match status" value="1"/>
</dbReference>
<comment type="caution">
    <text evidence="2">The sequence shown here is derived from an EMBL/GenBank/DDBJ whole genome shotgun (WGS) entry which is preliminary data.</text>
</comment>
<gene>
    <name evidence="2" type="ORF">A6M21_05470</name>
</gene>
<reference evidence="2 3" key="1">
    <citation type="submission" date="2016-04" db="EMBL/GenBank/DDBJ databases">
        <authorList>
            <person name="Evans L.H."/>
            <person name="Alamgir A."/>
            <person name="Owens N."/>
            <person name="Weber N.D."/>
            <person name="Virtaneva K."/>
            <person name="Barbian K."/>
            <person name="Babar A."/>
            <person name="Rosenke K."/>
        </authorList>
    </citation>
    <scope>NUCLEOTIDE SEQUENCE [LARGE SCALE GENOMIC DNA]</scope>
    <source>
        <strain evidence="2 3">LMa1</strain>
    </source>
</reference>
<protein>
    <recommendedName>
        <fullName evidence="1">DUF2344 domain-containing protein</fullName>
    </recommendedName>
</protein>